<gene>
    <name evidence="5" type="ORF">SAMN02910451_02803</name>
</gene>
<keyword evidence="6" id="KW-1185">Reference proteome</keyword>
<dbReference type="InterPro" id="IPR036388">
    <property type="entry name" value="WH-like_DNA-bd_sf"/>
</dbReference>
<dbReference type="InterPro" id="IPR045981">
    <property type="entry name" value="DUF5937"/>
</dbReference>
<dbReference type="EMBL" id="FMUR01000019">
    <property type="protein sequence ID" value="SCY48622.1"/>
    <property type="molecule type" value="Genomic_DNA"/>
</dbReference>
<accession>A0A1G5GAP3</accession>
<name>A0A1G5GAP3_9FIRM</name>
<dbReference type="PANTHER" id="PTHR43132:SF2">
    <property type="entry name" value="ARSENICAL RESISTANCE OPERON REPRESSOR ARSR-RELATED"/>
    <property type="match status" value="1"/>
</dbReference>
<keyword evidence="1" id="KW-0805">Transcription regulation</keyword>
<reference evidence="6" key="1">
    <citation type="submission" date="2016-10" db="EMBL/GenBank/DDBJ databases">
        <authorList>
            <person name="Varghese N."/>
            <person name="Submissions S."/>
        </authorList>
    </citation>
    <scope>NUCLEOTIDE SEQUENCE [LARGE SCALE GENOMIC DNA]</scope>
    <source>
        <strain evidence="6">XBD2006</strain>
    </source>
</reference>
<dbReference type="NCBIfam" id="NF033788">
    <property type="entry name" value="HTH_metalloreg"/>
    <property type="match status" value="1"/>
</dbReference>
<dbReference type="PROSITE" id="PS50987">
    <property type="entry name" value="HTH_ARSR_2"/>
    <property type="match status" value="1"/>
</dbReference>
<dbReference type="InterPro" id="IPR036390">
    <property type="entry name" value="WH_DNA-bd_sf"/>
</dbReference>
<evidence type="ECO:0000313" key="5">
    <source>
        <dbReference type="EMBL" id="SCY48622.1"/>
    </source>
</evidence>
<dbReference type="GO" id="GO:0003700">
    <property type="term" value="F:DNA-binding transcription factor activity"/>
    <property type="evidence" value="ECO:0007669"/>
    <property type="project" value="InterPro"/>
</dbReference>
<dbReference type="PRINTS" id="PR00778">
    <property type="entry name" value="HTHARSR"/>
</dbReference>
<dbReference type="SUPFAM" id="SSF46785">
    <property type="entry name" value="Winged helix' DNA-binding domain"/>
    <property type="match status" value="1"/>
</dbReference>
<evidence type="ECO:0000313" key="6">
    <source>
        <dbReference type="Proteomes" id="UP000183047"/>
    </source>
</evidence>
<dbReference type="InterPro" id="IPR011991">
    <property type="entry name" value="ArsR-like_HTH"/>
</dbReference>
<dbReference type="RefSeq" id="WP_074463201.1">
    <property type="nucleotide sequence ID" value="NZ_FMUR01000019.1"/>
</dbReference>
<dbReference type="CDD" id="cd00090">
    <property type="entry name" value="HTH_ARSR"/>
    <property type="match status" value="1"/>
</dbReference>
<evidence type="ECO:0000256" key="1">
    <source>
        <dbReference type="ARBA" id="ARBA00023015"/>
    </source>
</evidence>
<dbReference type="InterPro" id="IPR001845">
    <property type="entry name" value="HTH_ArsR_DNA-bd_dom"/>
</dbReference>
<dbReference type="PANTHER" id="PTHR43132">
    <property type="entry name" value="ARSENICAL RESISTANCE OPERON REPRESSOR ARSR-RELATED"/>
    <property type="match status" value="1"/>
</dbReference>
<sequence>MKIGIYTDRIEGSWTYGMSGEIFFSPLLEMFAAMHVICNPEHHTGRAEWCERVKRLVDKELLDEIRALSECTREWLAPPDFLLFDDRTDIRNMDIEEALFTLDGYNIRRWKRIFELNERDVTLSQKKRIIEVSRRFYEEYFRNEAVIIEPLMIAALRKVFKAWEKEGMAKELSSIHDRLKLSDREIVFYKNREFHYAYDDIDKIYLTGSTFLSPHLIMGHNNKELFTVKYFNNKKIQSSPPKELVELYNGLADATRLKILRSLKHMPDSTKHLSKKLGISEAAVSKQLKVLSEGGLVKKRRQGNYMIYSVDETALDFLTYRIYEYLM</sequence>
<dbReference type="InterPro" id="IPR051011">
    <property type="entry name" value="Metal_resp_trans_reg"/>
</dbReference>
<feature type="domain" description="HTH arsR-type" evidence="4">
    <location>
        <begin position="236"/>
        <end position="327"/>
    </location>
</feature>
<dbReference type="SMART" id="SM00418">
    <property type="entry name" value="HTH_ARSR"/>
    <property type="match status" value="1"/>
</dbReference>
<keyword evidence="2 5" id="KW-0238">DNA-binding</keyword>
<dbReference type="GO" id="GO:0003677">
    <property type="term" value="F:DNA binding"/>
    <property type="evidence" value="ECO:0007669"/>
    <property type="project" value="UniProtKB-KW"/>
</dbReference>
<dbReference type="Gene3D" id="1.10.10.10">
    <property type="entry name" value="Winged helix-like DNA-binding domain superfamily/Winged helix DNA-binding domain"/>
    <property type="match status" value="1"/>
</dbReference>
<protein>
    <submittedName>
        <fullName evidence="5">DNA-binding transcriptional regulator, ArsR family</fullName>
    </submittedName>
</protein>
<dbReference type="Pfam" id="PF19361">
    <property type="entry name" value="DUF5937"/>
    <property type="match status" value="1"/>
</dbReference>
<dbReference type="Proteomes" id="UP000183047">
    <property type="component" value="Unassembled WGS sequence"/>
</dbReference>
<keyword evidence="3" id="KW-0804">Transcription</keyword>
<evidence type="ECO:0000256" key="2">
    <source>
        <dbReference type="ARBA" id="ARBA00023125"/>
    </source>
</evidence>
<proteinExistence type="predicted"/>
<dbReference type="AlphaFoldDB" id="A0A1G5GAP3"/>
<evidence type="ECO:0000259" key="4">
    <source>
        <dbReference type="PROSITE" id="PS50987"/>
    </source>
</evidence>
<dbReference type="Pfam" id="PF01022">
    <property type="entry name" value="HTH_5"/>
    <property type="match status" value="1"/>
</dbReference>
<evidence type="ECO:0000256" key="3">
    <source>
        <dbReference type="ARBA" id="ARBA00023163"/>
    </source>
</evidence>
<dbReference type="OrthoDB" id="154717at2"/>
<organism evidence="5 6">
    <name type="scientific">Butyrivibrio hungatei</name>
    <dbReference type="NCBI Taxonomy" id="185008"/>
    <lineage>
        <taxon>Bacteria</taxon>
        <taxon>Bacillati</taxon>
        <taxon>Bacillota</taxon>
        <taxon>Clostridia</taxon>
        <taxon>Lachnospirales</taxon>
        <taxon>Lachnospiraceae</taxon>
        <taxon>Butyrivibrio</taxon>
    </lineage>
</organism>